<dbReference type="AlphaFoldDB" id="A0AA39UP20"/>
<accession>A0AA39UP20</accession>
<sequence>MGRQLMTLPGCCLSVIPGLESSLLSGVAKVVVEGTSKGAMLATGIAFGYQLLTIMERIVRHSSQQNVQTNPGGWVGEGRKTVYNGVHGQDASKMQRSMSGHDSGSGWCRNKGKREGGHSLGTEGALTGSGAWRDEQGGRQWRRRAGHLLPSAKNLDKKRGYLS</sequence>
<feature type="compositionally biased region" description="Basic and acidic residues" evidence="1">
    <location>
        <begin position="154"/>
        <end position="163"/>
    </location>
</feature>
<organism evidence="2 3">
    <name type="scientific">Armillaria luteobubalina</name>
    <dbReference type="NCBI Taxonomy" id="153913"/>
    <lineage>
        <taxon>Eukaryota</taxon>
        <taxon>Fungi</taxon>
        <taxon>Dikarya</taxon>
        <taxon>Basidiomycota</taxon>
        <taxon>Agaricomycotina</taxon>
        <taxon>Agaricomycetes</taxon>
        <taxon>Agaricomycetidae</taxon>
        <taxon>Agaricales</taxon>
        <taxon>Marasmiineae</taxon>
        <taxon>Physalacriaceae</taxon>
        <taxon>Armillaria</taxon>
    </lineage>
</organism>
<evidence type="ECO:0000256" key="1">
    <source>
        <dbReference type="SAM" id="MobiDB-lite"/>
    </source>
</evidence>
<dbReference type="Proteomes" id="UP001175228">
    <property type="component" value="Unassembled WGS sequence"/>
</dbReference>
<evidence type="ECO:0000313" key="2">
    <source>
        <dbReference type="EMBL" id="KAK0496318.1"/>
    </source>
</evidence>
<feature type="compositionally biased region" description="Polar residues" evidence="1">
    <location>
        <begin position="93"/>
        <end position="102"/>
    </location>
</feature>
<reference evidence="2" key="1">
    <citation type="submission" date="2023-06" db="EMBL/GenBank/DDBJ databases">
        <authorList>
            <consortium name="Lawrence Berkeley National Laboratory"/>
            <person name="Ahrendt S."/>
            <person name="Sahu N."/>
            <person name="Indic B."/>
            <person name="Wong-Bajracharya J."/>
            <person name="Merenyi Z."/>
            <person name="Ke H.-M."/>
            <person name="Monk M."/>
            <person name="Kocsube S."/>
            <person name="Drula E."/>
            <person name="Lipzen A."/>
            <person name="Balint B."/>
            <person name="Henrissat B."/>
            <person name="Andreopoulos B."/>
            <person name="Martin F.M."/>
            <person name="Harder C.B."/>
            <person name="Rigling D."/>
            <person name="Ford K.L."/>
            <person name="Foster G.D."/>
            <person name="Pangilinan J."/>
            <person name="Papanicolaou A."/>
            <person name="Barry K."/>
            <person name="LaButti K."/>
            <person name="Viragh M."/>
            <person name="Koriabine M."/>
            <person name="Yan M."/>
            <person name="Riley R."/>
            <person name="Champramary S."/>
            <person name="Plett K.L."/>
            <person name="Tsai I.J."/>
            <person name="Slot J."/>
            <person name="Sipos G."/>
            <person name="Plett J."/>
            <person name="Nagy L.G."/>
            <person name="Grigoriev I.V."/>
        </authorList>
    </citation>
    <scope>NUCLEOTIDE SEQUENCE</scope>
    <source>
        <strain evidence="2">HWK02</strain>
    </source>
</reference>
<keyword evidence="3" id="KW-1185">Reference proteome</keyword>
<protein>
    <submittedName>
        <fullName evidence="2">Uncharacterized protein</fullName>
    </submittedName>
</protein>
<feature type="region of interest" description="Disordered" evidence="1">
    <location>
        <begin position="93"/>
        <end position="163"/>
    </location>
</feature>
<gene>
    <name evidence="2" type="ORF">EDD18DRAFT_1105469</name>
</gene>
<proteinExistence type="predicted"/>
<name>A0AA39UP20_9AGAR</name>
<comment type="caution">
    <text evidence="2">The sequence shown here is derived from an EMBL/GenBank/DDBJ whole genome shotgun (WGS) entry which is preliminary data.</text>
</comment>
<evidence type="ECO:0000313" key="3">
    <source>
        <dbReference type="Proteomes" id="UP001175228"/>
    </source>
</evidence>
<dbReference type="EMBL" id="JAUEPU010000015">
    <property type="protein sequence ID" value="KAK0496318.1"/>
    <property type="molecule type" value="Genomic_DNA"/>
</dbReference>